<gene>
    <name evidence="1" type="ORF">PAAG_11174</name>
</gene>
<evidence type="ECO:0000313" key="2">
    <source>
        <dbReference type="Proteomes" id="UP000002059"/>
    </source>
</evidence>
<dbReference type="GeneID" id="9100354"/>
<dbReference type="VEuPathDB" id="FungiDB:PAAG_11174"/>
<evidence type="ECO:0000313" key="1">
    <source>
        <dbReference type="EMBL" id="KGQ02001.1"/>
    </source>
</evidence>
<sequence length="92" mass="10005">MPAAGSQIIFDTGRVEHNMKPEINLQNNHALPSNLNEVSVQGGEAEEKSSEGLLAPYEGILSACPAQERSPRPSWITGQYGCTALPSVQWWL</sequence>
<proteinExistence type="predicted"/>
<dbReference type="AlphaFoldDB" id="A0A0A2V2H3"/>
<reference evidence="1 2" key="1">
    <citation type="journal article" date="2011" name="PLoS Genet.">
        <title>Comparative genomic analysis of human fungal pathogens causing paracoccidioidomycosis.</title>
        <authorList>
            <person name="Desjardins C.A."/>
            <person name="Champion M.D."/>
            <person name="Holder J.W."/>
            <person name="Muszewska A."/>
            <person name="Goldberg J."/>
            <person name="Bailao A.M."/>
            <person name="Brigido M.M."/>
            <person name="Ferreira M.E."/>
            <person name="Garcia A.M."/>
            <person name="Grynberg M."/>
            <person name="Gujja S."/>
            <person name="Heiman D.I."/>
            <person name="Henn M.R."/>
            <person name="Kodira C.D."/>
            <person name="Leon-Narvaez H."/>
            <person name="Longo L.V."/>
            <person name="Ma L.J."/>
            <person name="Malavazi I."/>
            <person name="Matsuo A.L."/>
            <person name="Morais F.V."/>
            <person name="Pereira M."/>
            <person name="Rodriguez-Brito S."/>
            <person name="Sakthikumar S."/>
            <person name="Salem-Izacc S.M."/>
            <person name="Sykes S.M."/>
            <person name="Teixeira M.M."/>
            <person name="Vallejo M.C."/>
            <person name="Walter M.E."/>
            <person name="Yandava C."/>
            <person name="Young S."/>
            <person name="Zeng Q."/>
            <person name="Zucker J."/>
            <person name="Felipe M.S."/>
            <person name="Goldman G.H."/>
            <person name="Haas B.J."/>
            <person name="McEwen J.G."/>
            <person name="Nino-Vega G."/>
            <person name="Puccia R."/>
            <person name="San-Blas G."/>
            <person name="Soares C.M."/>
            <person name="Birren B.W."/>
            <person name="Cuomo C.A."/>
        </authorList>
    </citation>
    <scope>NUCLEOTIDE SEQUENCE [LARGE SCALE GENOMIC DNA]</scope>
    <source>
        <strain evidence="2">ATCC MYA-826 / Pb01</strain>
    </source>
</reference>
<dbReference type="RefSeq" id="XP_015703477.1">
    <property type="nucleotide sequence ID" value="XM_015846870.1"/>
</dbReference>
<dbReference type="KEGG" id="pbl:PAAG_11174"/>
<dbReference type="EMBL" id="KN293993">
    <property type="protein sequence ID" value="KGQ02001.1"/>
    <property type="molecule type" value="Genomic_DNA"/>
</dbReference>
<accession>A0A0A2V2H3</accession>
<dbReference type="HOGENOM" id="CLU_2413873_0_0_1"/>
<dbReference type="Proteomes" id="UP000002059">
    <property type="component" value="Partially assembled WGS sequence"/>
</dbReference>
<organism evidence="1 2">
    <name type="scientific">Paracoccidioides lutzii (strain ATCC MYA-826 / Pb01)</name>
    <name type="common">Paracoccidioides brasiliensis</name>
    <dbReference type="NCBI Taxonomy" id="502779"/>
    <lineage>
        <taxon>Eukaryota</taxon>
        <taxon>Fungi</taxon>
        <taxon>Dikarya</taxon>
        <taxon>Ascomycota</taxon>
        <taxon>Pezizomycotina</taxon>
        <taxon>Eurotiomycetes</taxon>
        <taxon>Eurotiomycetidae</taxon>
        <taxon>Onygenales</taxon>
        <taxon>Ajellomycetaceae</taxon>
        <taxon>Paracoccidioides</taxon>
    </lineage>
</organism>
<keyword evidence="2" id="KW-1185">Reference proteome</keyword>
<name>A0A0A2V2H3_PARBA</name>
<protein>
    <submittedName>
        <fullName evidence="1">Uncharacterized protein</fullName>
    </submittedName>
</protein>